<evidence type="ECO:0000256" key="1">
    <source>
        <dbReference type="ARBA" id="ARBA00004167"/>
    </source>
</evidence>
<evidence type="ECO:0000256" key="3">
    <source>
        <dbReference type="ARBA" id="ARBA00022989"/>
    </source>
</evidence>
<dbReference type="PANTHER" id="PTHR21419:SF23">
    <property type="entry name" value="PROTEIN DEFECTIVE IN EXINE FORMATION 1"/>
    <property type="match status" value="1"/>
</dbReference>
<dbReference type="PANTHER" id="PTHR21419">
    <property type="match status" value="1"/>
</dbReference>
<dbReference type="GO" id="GO:0016020">
    <property type="term" value="C:membrane"/>
    <property type="evidence" value="ECO:0007669"/>
    <property type="project" value="UniProtKB-SubCell"/>
</dbReference>
<dbReference type="Gene3D" id="2.60.40.10">
    <property type="entry name" value="Immunoglobulins"/>
    <property type="match status" value="1"/>
</dbReference>
<dbReference type="PROSITE" id="PS50853">
    <property type="entry name" value="FN3"/>
    <property type="match status" value="1"/>
</dbReference>
<dbReference type="Gene3D" id="2.60.120.260">
    <property type="entry name" value="Galactose-binding domain-like"/>
    <property type="match status" value="2"/>
</dbReference>
<dbReference type="AlphaFoldDB" id="B9XP89"/>
<dbReference type="InterPro" id="IPR013783">
    <property type="entry name" value="Ig-like_fold"/>
</dbReference>
<name>B9XP89_PEDPL</name>
<sequence precursor="true">MQAVINRIQMHFAVVMCAVFCLAQNASATLLSSFQAGDGDWQLGTLTVGNVDGTPDLEIIVPYRNSNGQWLLDAFKWDGTRLAGFPWSDGKNSVMNTSPTLYDLDDDGKNEIIFTCGTNIIAMRGNGTIIWSNSVNRLNYIPTGGFQVVTNGFYWSATGSWISNLPTNSVFYSEVSPPIIADVEGKGVKEVITAWKIDPDSGSGNQDFNPFINDIWGSGEWGTMGESWSGGVVFHNAATGAKRFVYHIHQLVESGIGLGHADSNKPLEVYALNDSDSVVCFDKTQPHGLYGKGMLHGQFGKNQQLISGSYQQGVDVYPVDLDGDGLAEVLVPMSQFNPFHQPGDTILDDDGTILWRKWKQSVNYTNNHGWLNSACMIPVNPDHDNHIDVLTFSHGHGISFRYWNGIELVDRPGWPKDFSPLLPTPPVVGDVDGDGQQEIIIGTYDPTAVPSTGNLHVFALDGTEKQRIAIPGGVKHIPSLADVNNDGSLDVIFRSTLGKIYVYNFGATNATNVSWATHRGNPQHDGNYQLSLFPPGTPMISSKKSGYKKALFNWKAPAGYSPTSYRIYRAEQAGGPFTNIVTLPASVTSYTDSALKPGWQYFYEVAAVYSTGEVHSSPFAILAFLNNNLIANAGFEENDNSHWDKWYTGDLDWTNMIGNTNIVYQGKQSMEIQLINRGNNSSISQFDQYGIPDGTIPVTPGGLYSFGAWFKSVGISQPSEHWVEWGSTPTAQNANARPSLPFPNYFTPHFVIGTNATSWVYANRTFILPAGFPNLELRHRYTITGTGSGSMFIDNVFLRQLPAPNSTAWTDMVPFGSIWRYYTTTPPANWYATNFNDSTWAQGAAKLGAGSGPTNIVTTLPGLKPAYYFRKTFNLANTNLEEFLLSATCTDNGSGPSLQLYLNGRQIPTTDINCVSGQGNQTLYYDLAPYIDYLKTGANTIAVILNNTYSSWDDVSFDIDLKVIAAPLLNVTPPRISSVIPDAGGVTLNISTPSNGVWVVQSADTFSTTPLWQLVGAVTNISNTFQIRDTGQNGRVPPGNVSTRYYRVIAF</sequence>
<evidence type="ECO:0000259" key="6">
    <source>
        <dbReference type="PROSITE" id="PS50853"/>
    </source>
</evidence>
<dbReference type="STRING" id="320771.Cflav_PD1279"/>
<keyword evidence="3" id="KW-1133">Transmembrane helix</keyword>
<evidence type="ECO:0000313" key="8">
    <source>
        <dbReference type="Proteomes" id="UP000003688"/>
    </source>
</evidence>
<dbReference type="CDD" id="cd00063">
    <property type="entry name" value="FN3"/>
    <property type="match status" value="1"/>
</dbReference>
<evidence type="ECO:0000256" key="2">
    <source>
        <dbReference type="ARBA" id="ARBA00022692"/>
    </source>
</evidence>
<keyword evidence="8" id="KW-1185">Reference proteome</keyword>
<dbReference type="InterPro" id="IPR003961">
    <property type="entry name" value="FN3_dom"/>
</dbReference>
<dbReference type="Proteomes" id="UP000003688">
    <property type="component" value="Unassembled WGS sequence"/>
</dbReference>
<protein>
    <submittedName>
        <fullName evidence="7">Fibronectin type III domain protein</fullName>
    </submittedName>
</protein>
<feature type="signal peptide" evidence="5">
    <location>
        <begin position="1"/>
        <end position="28"/>
    </location>
</feature>
<comment type="subcellular location">
    <subcellularLocation>
        <location evidence="1">Membrane</location>
        <topology evidence="1">Single-pass membrane protein</topology>
    </subcellularLocation>
</comment>
<dbReference type="SUPFAM" id="SSF49785">
    <property type="entry name" value="Galactose-binding domain-like"/>
    <property type="match status" value="1"/>
</dbReference>
<reference evidence="7 8" key="1">
    <citation type="journal article" date="2011" name="J. Bacteriol.">
        <title>Genome sequence of 'Pedosphaera parvula' Ellin514, an aerobic Verrucomicrobial isolate from pasture soil.</title>
        <authorList>
            <person name="Kant R."/>
            <person name="van Passel M.W."/>
            <person name="Sangwan P."/>
            <person name="Palva A."/>
            <person name="Lucas S."/>
            <person name="Copeland A."/>
            <person name="Lapidus A."/>
            <person name="Glavina Del Rio T."/>
            <person name="Dalin E."/>
            <person name="Tice H."/>
            <person name="Bruce D."/>
            <person name="Goodwin L."/>
            <person name="Pitluck S."/>
            <person name="Chertkov O."/>
            <person name="Larimer F.W."/>
            <person name="Land M.L."/>
            <person name="Hauser L."/>
            <person name="Brettin T.S."/>
            <person name="Detter J.C."/>
            <person name="Han S."/>
            <person name="de Vos W.M."/>
            <person name="Janssen P.H."/>
            <person name="Smidt H."/>
        </authorList>
    </citation>
    <scope>NUCLEOTIDE SEQUENCE [LARGE SCALE GENOMIC DNA]</scope>
    <source>
        <strain evidence="7 8">Ellin514</strain>
    </source>
</reference>
<feature type="chain" id="PRO_5002894511" evidence="5">
    <location>
        <begin position="29"/>
        <end position="1051"/>
    </location>
</feature>
<dbReference type="Gene3D" id="2.130.10.130">
    <property type="entry name" value="Integrin alpha, N-terminal"/>
    <property type="match status" value="1"/>
</dbReference>
<evidence type="ECO:0000313" key="7">
    <source>
        <dbReference type="EMBL" id="EEF58340.1"/>
    </source>
</evidence>
<dbReference type="InterPro" id="IPR045232">
    <property type="entry name" value="FAM234"/>
</dbReference>
<dbReference type="RefSeq" id="WP_007417625.1">
    <property type="nucleotide sequence ID" value="NZ_ABOX02000045.1"/>
</dbReference>
<keyword evidence="4" id="KW-0472">Membrane</keyword>
<dbReference type="SUPFAM" id="SSF49265">
    <property type="entry name" value="Fibronectin type III"/>
    <property type="match status" value="1"/>
</dbReference>
<proteinExistence type="predicted"/>
<evidence type="ECO:0000256" key="5">
    <source>
        <dbReference type="SAM" id="SignalP"/>
    </source>
</evidence>
<dbReference type="InterPro" id="IPR036116">
    <property type="entry name" value="FN3_sf"/>
</dbReference>
<dbReference type="OrthoDB" id="136560at2"/>
<dbReference type="SUPFAM" id="SSF69318">
    <property type="entry name" value="Integrin alpha N-terminal domain"/>
    <property type="match status" value="1"/>
</dbReference>
<comment type="caution">
    <text evidence="7">The sequence shown here is derived from an EMBL/GenBank/DDBJ whole genome shotgun (WGS) entry which is preliminary data.</text>
</comment>
<dbReference type="InterPro" id="IPR008979">
    <property type="entry name" value="Galactose-bd-like_sf"/>
</dbReference>
<dbReference type="EMBL" id="ABOX02000045">
    <property type="protein sequence ID" value="EEF58340.1"/>
    <property type="molecule type" value="Genomic_DNA"/>
</dbReference>
<feature type="domain" description="Fibronectin type-III" evidence="6">
    <location>
        <begin position="534"/>
        <end position="627"/>
    </location>
</feature>
<keyword evidence="5" id="KW-0732">Signal</keyword>
<dbReference type="InterPro" id="IPR028994">
    <property type="entry name" value="Integrin_alpha_N"/>
</dbReference>
<accession>B9XP89</accession>
<organism evidence="7 8">
    <name type="scientific">Pedosphaera parvula (strain Ellin514)</name>
    <dbReference type="NCBI Taxonomy" id="320771"/>
    <lineage>
        <taxon>Bacteria</taxon>
        <taxon>Pseudomonadati</taxon>
        <taxon>Verrucomicrobiota</taxon>
        <taxon>Pedosphaerae</taxon>
        <taxon>Pedosphaerales</taxon>
        <taxon>Pedosphaeraceae</taxon>
        <taxon>Pedosphaera</taxon>
    </lineage>
</organism>
<keyword evidence="2" id="KW-0812">Transmembrane</keyword>
<gene>
    <name evidence="7" type="ORF">Cflav_PD1279</name>
</gene>
<evidence type="ECO:0000256" key="4">
    <source>
        <dbReference type="ARBA" id="ARBA00023136"/>
    </source>
</evidence>